<dbReference type="GO" id="GO:0005634">
    <property type="term" value="C:nucleus"/>
    <property type="evidence" value="ECO:0007669"/>
    <property type="project" value="TreeGrafter"/>
</dbReference>
<dbReference type="InterPro" id="IPR028889">
    <property type="entry name" value="USP"/>
</dbReference>
<protein>
    <recommendedName>
        <fullName evidence="8">Ubiquitin carboxyl-terminal hydrolase</fullName>
        <ecNumber evidence="8">3.4.19.12</ecNumber>
    </recommendedName>
</protein>
<feature type="compositionally biased region" description="Polar residues" evidence="9">
    <location>
        <begin position="166"/>
        <end position="181"/>
    </location>
</feature>
<feature type="region of interest" description="Disordered" evidence="9">
    <location>
        <begin position="779"/>
        <end position="800"/>
    </location>
</feature>
<dbReference type="PANTHER" id="PTHR24006:SF747">
    <property type="entry name" value="UBIQUITIN CARBOXYL-TERMINAL HYDROLASE 20"/>
    <property type="match status" value="1"/>
</dbReference>
<dbReference type="PROSITE" id="PS00973">
    <property type="entry name" value="USP_2"/>
    <property type="match status" value="1"/>
</dbReference>
<dbReference type="SUPFAM" id="SSF54001">
    <property type="entry name" value="Cysteine proteinases"/>
    <property type="match status" value="1"/>
</dbReference>
<dbReference type="GO" id="GO:0005829">
    <property type="term" value="C:cytosol"/>
    <property type="evidence" value="ECO:0007669"/>
    <property type="project" value="TreeGrafter"/>
</dbReference>
<dbReference type="GO" id="GO:0004843">
    <property type="term" value="F:cysteine-type deubiquitinase activity"/>
    <property type="evidence" value="ECO:0007669"/>
    <property type="project" value="UniProtKB-UniRule"/>
</dbReference>
<evidence type="ECO:0000256" key="4">
    <source>
        <dbReference type="ARBA" id="ARBA00022786"/>
    </source>
</evidence>
<keyword evidence="12" id="KW-1185">Reference proteome</keyword>
<gene>
    <name evidence="11" type="ORF">EZV62_019555</name>
</gene>
<keyword evidence="5 8" id="KW-0378">Hydrolase</keyword>
<dbReference type="Proteomes" id="UP000323000">
    <property type="component" value="Chromosome 9"/>
</dbReference>
<feature type="compositionally biased region" description="Basic residues" evidence="9">
    <location>
        <begin position="862"/>
        <end position="887"/>
    </location>
</feature>
<keyword evidence="4 8" id="KW-0833">Ubl conjugation pathway</keyword>
<evidence type="ECO:0000256" key="1">
    <source>
        <dbReference type="ARBA" id="ARBA00000707"/>
    </source>
</evidence>
<dbReference type="PROSITE" id="PS50235">
    <property type="entry name" value="USP_3"/>
    <property type="match status" value="1"/>
</dbReference>
<feature type="region of interest" description="Disordered" evidence="9">
    <location>
        <begin position="165"/>
        <end position="188"/>
    </location>
</feature>
<evidence type="ECO:0000259" key="10">
    <source>
        <dbReference type="PROSITE" id="PS50235"/>
    </source>
</evidence>
<accession>A0A5C7HBS0</accession>
<evidence type="ECO:0000256" key="6">
    <source>
        <dbReference type="ARBA" id="ARBA00022807"/>
    </source>
</evidence>
<dbReference type="EC" id="3.4.19.12" evidence="8"/>
<dbReference type="AlphaFoldDB" id="A0A5C7HBS0"/>
<dbReference type="InterPro" id="IPR050164">
    <property type="entry name" value="Peptidase_C19"/>
</dbReference>
<comment type="similarity">
    <text evidence="2 8">Belongs to the peptidase C19 family.</text>
</comment>
<reference evidence="12" key="1">
    <citation type="journal article" date="2019" name="Gigascience">
        <title>De novo genome assembly of the endangered Acer yangbiense, a plant species with extremely small populations endemic to Yunnan Province, China.</title>
        <authorList>
            <person name="Yang J."/>
            <person name="Wariss H.M."/>
            <person name="Tao L."/>
            <person name="Zhang R."/>
            <person name="Yun Q."/>
            <person name="Hollingsworth P."/>
            <person name="Dao Z."/>
            <person name="Luo G."/>
            <person name="Guo H."/>
            <person name="Ma Y."/>
            <person name="Sun W."/>
        </authorList>
    </citation>
    <scope>NUCLEOTIDE SEQUENCE [LARGE SCALE GENOMIC DNA]</scope>
    <source>
        <strain evidence="12">cv. Malutang</strain>
    </source>
</reference>
<evidence type="ECO:0000256" key="5">
    <source>
        <dbReference type="ARBA" id="ARBA00022801"/>
    </source>
</evidence>
<organism evidence="11 12">
    <name type="scientific">Acer yangbiense</name>
    <dbReference type="NCBI Taxonomy" id="1000413"/>
    <lineage>
        <taxon>Eukaryota</taxon>
        <taxon>Viridiplantae</taxon>
        <taxon>Streptophyta</taxon>
        <taxon>Embryophyta</taxon>
        <taxon>Tracheophyta</taxon>
        <taxon>Spermatophyta</taxon>
        <taxon>Magnoliopsida</taxon>
        <taxon>eudicotyledons</taxon>
        <taxon>Gunneridae</taxon>
        <taxon>Pentapetalae</taxon>
        <taxon>rosids</taxon>
        <taxon>malvids</taxon>
        <taxon>Sapindales</taxon>
        <taxon>Sapindaceae</taxon>
        <taxon>Hippocastanoideae</taxon>
        <taxon>Acereae</taxon>
        <taxon>Acer</taxon>
    </lineage>
</organism>
<keyword evidence="3 8" id="KW-0645">Protease</keyword>
<comment type="function">
    <text evidence="7 8">Recognizes and hydrolyzes the peptide bond at the C-terminal Gly of ubiquitin. Involved in the processing of poly-ubiquitin precursors as well as that of ubiquitinated proteins.</text>
</comment>
<dbReference type="CDD" id="cd02661">
    <property type="entry name" value="Peptidase_C19E"/>
    <property type="match status" value="1"/>
</dbReference>
<comment type="catalytic activity">
    <reaction evidence="1 8">
        <text>Thiol-dependent hydrolysis of ester, thioester, amide, peptide and isopeptide bonds formed by the C-terminal Gly of ubiquitin (a 76-residue protein attached to proteins as an intracellular targeting signal).</text>
        <dbReference type="EC" id="3.4.19.12"/>
    </reaction>
</comment>
<evidence type="ECO:0000256" key="7">
    <source>
        <dbReference type="ARBA" id="ARBA00037450"/>
    </source>
</evidence>
<dbReference type="Gene3D" id="3.90.70.10">
    <property type="entry name" value="Cysteine proteinases"/>
    <property type="match status" value="1"/>
</dbReference>
<feature type="region of interest" description="Disordered" evidence="9">
    <location>
        <begin position="235"/>
        <end position="272"/>
    </location>
</feature>
<feature type="domain" description="USP" evidence="10">
    <location>
        <begin position="300"/>
        <end position="610"/>
    </location>
</feature>
<keyword evidence="6 8" id="KW-0788">Thiol protease</keyword>
<dbReference type="InterPro" id="IPR001394">
    <property type="entry name" value="Peptidase_C19_UCH"/>
</dbReference>
<dbReference type="PROSITE" id="PS00972">
    <property type="entry name" value="USP_1"/>
    <property type="match status" value="1"/>
</dbReference>
<evidence type="ECO:0000256" key="3">
    <source>
        <dbReference type="ARBA" id="ARBA00022670"/>
    </source>
</evidence>
<dbReference type="Pfam" id="PF00443">
    <property type="entry name" value="UCH"/>
    <property type="match status" value="1"/>
</dbReference>
<dbReference type="OrthoDB" id="420187at2759"/>
<feature type="region of interest" description="Disordered" evidence="9">
    <location>
        <begin position="855"/>
        <end position="896"/>
    </location>
</feature>
<evidence type="ECO:0000313" key="12">
    <source>
        <dbReference type="Proteomes" id="UP000323000"/>
    </source>
</evidence>
<feature type="compositionally biased region" description="Basic and acidic residues" evidence="9">
    <location>
        <begin position="245"/>
        <end position="257"/>
    </location>
</feature>
<evidence type="ECO:0000256" key="8">
    <source>
        <dbReference type="RuleBase" id="RU366025"/>
    </source>
</evidence>
<name>A0A5C7HBS0_9ROSI</name>
<dbReference type="FunFam" id="3.90.70.10:FF:000116">
    <property type="entry name" value="Ubiquitin carboxyl-terminal hydrolase 20"/>
    <property type="match status" value="1"/>
</dbReference>
<sequence length="896" mass="100290">MVKHVVFVLCVNNGCVGIHARKHVFAQIWRLKSSEMAALFSLFSKHSCKNVFIWLPASFCLSKTLKLKHFEKLYPPLSKISRYLRLVFLLFRSLLSIFTELTHLTRLMVMDTPLLETLEPNSVPHQNPDGSSLVLHKQTLDGHFLAPPSSNSGGVSPILDVKKTLDQSSVSPSNGAITGSEPSMEGAKIVDDNHNNYQQALVLYDATNLDGSLGAGRIGENQSCYVLKDEDNEELYDDGSPYRKHRDDDHHDVDDPYYRVSPQSHQDHSSNDWRKHRFVNKDWWSPHGESLVIKPTGVGAGLDNLGNTCFINAILQCFTHTVPFVQGLRSCNHVKPCHGASEGFCVVCTLCDHIDLSLASSGKVISPTKLFENLNYISSSFERYQQEDAHEFLQCLLDRLEQCCLDIKKMDKSLPSPGDNNIVERTFGGRLISKLRCCNCDHCSDTYEPLIDLSLEIEDVDSLQSALESFTKLEKIEDPETKFTCENCKEVVAVEKQLMLDRAPSVAAFHLKRFKTDGSSIVKIDKHVEFPLELDLQPYTSDGENSDVESKYQLYAIVEHTGYSPTYGHYFSYIRSSPGTWHRLNDSRVTRVQEEFVLSQDAYILFYAKQGTAWFSSLLEAEKLCLDRNISNLSPKSVLDNTDNDCTTYCSVAKANDCEANESRDSAGGSSAQFSCERISECVEVKEIKDDAEGISACQSSGSQQNVVDFNGARNDAPIISSSVDFKEARNDAPIISSSVTLGANECHDGIFNGEKIHKMPSLEENNCNQGVDKVKSNDAFHPLTPPRSPSPDVYSGKPSETSYHHISCEHLKAENKVKCKRTLEQDAKDLERQEALRCLNKNMSGSRRMKLMAAINDGSSNKKRKLNSSPCRRRASPRSARRKHNHSSVARRVTI</sequence>
<proteinExistence type="inferred from homology"/>
<comment type="caution">
    <text evidence="11">The sequence shown here is derived from an EMBL/GenBank/DDBJ whole genome shotgun (WGS) entry which is preliminary data.</text>
</comment>
<evidence type="ECO:0000313" key="11">
    <source>
        <dbReference type="EMBL" id="TXG54299.1"/>
    </source>
</evidence>
<evidence type="ECO:0000256" key="9">
    <source>
        <dbReference type="SAM" id="MobiDB-lite"/>
    </source>
</evidence>
<dbReference type="EMBL" id="VAHF01000009">
    <property type="protein sequence ID" value="TXG54299.1"/>
    <property type="molecule type" value="Genomic_DNA"/>
</dbReference>
<dbReference type="InterPro" id="IPR038765">
    <property type="entry name" value="Papain-like_cys_pep_sf"/>
</dbReference>
<dbReference type="InterPro" id="IPR018200">
    <property type="entry name" value="USP_CS"/>
</dbReference>
<evidence type="ECO:0000256" key="2">
    <source>
        <dbReference type="ARBA" id="ARBA00009085"/>
    </source>
</evidence>
<dbReference type="GO" id="GO:0006508">
    <property type="term" value="P:proteolysis"/>
    <property type="evidence" value="ECO:0007669"/>
    <property type="project" value="UniProtKB-KW"/>
</dbReference>
<dbReference type="GO" id="GO:0016579">
    <property type="term" value="P:protein deubiquitination"/>
    <property type="evidence" value="ECO:0007669"/>
    <property type="project" value="InterPro"/>
</dbReference>
<dbReference type="PANTHER" id="PTHR24006">
    <property type="entry name" value="UBIQUITIN CARBOXYL-TERMINAL HYDROLASE"/>
    <property type="match status" value="1"/>
</dbReference>